<dbReference type="STRING" id="1293890.TALK_13335"/>
<keyword evidence="5" id="KW-1185">Reference proteome</keyword>
<dbReference type="OrthoDB" id="2874181at2"/>
<dbReference type="Proteomes" id="UP000193396">
    <property type="component" value="Unassembled WGS sequence"/>
</dbReference>
<organism evidence="4 5">
    <name type="scientific">Thalassospira alkalitolerans</name>
    <dbReference type="NCBI Taxonomy" id="1293890"/>
    <lineage>
        <taxon>Bacteria</taxon>
        <taxon>Pseudomonadati</taxon>
        <taxon>Pseudomonadota</taxon>
        <taxon>Alphaproteobacteria</taxon>
        <taxon>Rhodospirillales</taxon>
        <taxon>Thalassospiraceae</taxon>
        <taxon>Thalassospira</taxon>
    </lineage>
</organism>
<dbReference type="Gene3D" id="1.10.1280.10">
    <property type="entry name" value="Di-copper center containing domain from catechol oxidase"/>
    <property type="match status" value="1"/>
</dbReference>
<dbReference type="InterPro" id="IPR008922">
    <property type="entry name" value="Di-copper_centre_dom_sf"/>
</dbReference>
<evidence type="ECO:0000259" key="3">
    <source>
        <dbReference type="PROSITE" id="PS00498"/>
    </source>
</evidence>
<dbReference type="RefSeq" id="WP_085619614.1">
    <property type="nucleotide sequence ID" value="NZ_JBLXHE010000037.1"/>
</dbReference>
<protein>
    <recommendedName>
        <fullName evidence="3">Tyrosinase copper-binding domain-containing protein</fullName>
    </recommendedName>
</protein>
<dbReference type="PROSITE" id="PS51318">
    <property type="entry name" value="TAT"/>
    <property type="match status" value="1"/>
</dbReference>
<accession>A0A1Y2LAB1</accession>
<dbReference type="PANTHER" id="PTHR11474">
    <property type="entry name" value="TYROSINASE FAMILY MEMBER"/>
    <property type="match status" value="1"/>
</dbReference>
<dbReference type="EMBL" id="JFKB01000008">
    <property type="protein sequence ID" value="OSQ47494.1"/>
    <property type="molecule type" value="Genomic_DNA"/>
</dbReference>
<dbReference type="InterPro" id="IPR050316">
    <property type="entry name" value="Tyrosinase/Hemocyanin"/>
</dbReference>
<dbReference type="PANTHER" id="PTHR11474:SF76">
    <property type="entry name" value="SHKT DOMAIN-CONTAINING PROTEIN"/>
    <property type="match status" value="1"/>
</dbReference>
<evidence type="ECO:0000256" key="2">
    <source>
        <dbReference type="ARBA" id="ARBA00023008"/>
    </source>
</evidence>
<dbReference type="InterPro" id="IPR002227">
    <property type="entry name" value="Tyrosinase_Cu-bd"/>
</dbReference>
<evidence type="ECO:0000313" key="4">
    <source>
        <dbReference type="EMBL" id="OSQ47494.1"/>
    </source>
</evidence>
<dbReference type="GO" id="GO:0046872">
    <property type="term" value="F:metal ion binding"/>
    <property type="evidence" value="ECO:0007669"/>
    <property type="project" value="UniProtKB-KW"/>
</dbReference>
<gene>
    <name evidence="4" type="ORF">TALK_13335</name>
</gene>
<dbReference type="Pfam" id="PF25271">
    <property type="entry name" value="DUF7868"/>
    <property type="match status" value="1"/>
</dbReference>
<dbReference type="InterPro" id="IPR006311">
    <property type="entry name" value="TAT_signal"/>
</dbReference>
<dbReference type="Pfam" id="PF00264">
    <property type="entry name" value="Tyrosinase"/>
    <property type="match status" value="2"/>
</dbReference>
<evidence type="ECO:0000256" key="1">
    <source>
        <dbReference type="ARBA" id="ARBA00022723"/>
    </source>
</evidence>
<name>A0A1Y2LAB1_9PROT</name>
<sequence length="500" mass="55193">MKLTRRNFLGAVGAGTAAAAMPFDLWLEKQAHAQGVMTRYSTASAEGKEMLKIYAIAVKIMKGRWAGHPHSWTFQWYTHWVNGNTNKTAALNAVYGNRPPIERSLAEEMWDTCQGHGPNPVKYFLAWHRMFVFYFEQIIRTTTGINHFTLPYWPYDETDKRVIPTEFRNGSSSAYGSLYVGNRNSGINEGQSIERYGALDFKCMTEKSFLEPGGGFNGKLNQNPHGQVHVDVGTSTNMGQIPYAANDPVFWTHHCQVDRLWQSWNAAGGKNPDDDNFKNQKFIFDDGNGMRVVAKISDFLNISTLNYKYDTLMDIPPIESPMLVASSEKAPAFVAGAMKAAEKHGPATNMLAAEIPGAITLGAAPVRIPVNPNAEMVAPMEMLSKAAPASQNIYLILKDVYTADSPGVAYGVYLNLPEGAAPDPSGEYYIGSINFFNATSMPGMKAMFMTDSFTFNITDKVKDLDTKQQLSDGINVTLSPFNTPDAKSSPKIGRIEIIVE</sequence>
<proteinExistence type="predicted"/>
<dbReference type="AlphaFoldDB" id="A0A1Y2LAB1"/>
<keyword evidence="2" id="KW-0186">Copper</keyword>
<dbReference type="GO" id="GO:0016491">
    <property type="term" value="F:oxidoreductase activity"/>
    <property type="evidence" value="ECO:0007669"/>
    <property type="project" value="InterPro"/>
</dbReference>
<reference evidence="4 5" key="1">
    <citation type="submission" date="2014-03" db="EMBL/GenBank/DDBJ databases">
        <title>The draft genome sequence of Thalassospira alkalitolerans JCM 18968.</title>
        <authorList>
            <person name="Lai Q."/>
            <person name="Shao Z."/>
        </authorList>
    </citation>
    <scope>NUCLEOTIDE SEQUENCE [LARGE SCALE GENOMIC DNA]</scope>
    <source>
        <strain evidence="4 5">JCM 18968</strain>
    </source>
</reference>
<dbReference type="InterPro" id="IPR019546">
    <property type="entry name" value="TAT_signal_bac_arc"/>
</dbReference>
<dbReference type="PRINTS" id="PR00092">
    <property type="entry name" value="TYROSINASE"/>
</dbReference>
<dbReference type="NCBIfam" id="TIGR01409">
    <property type="entry name" value="TAT_signal_seq"/>
    <property type="match status" value="1"/>
</dbReference>
<dbReference type="InterPro" id="IPR057190">
    <property type="entry name" value="DUF7868"/>
</dbReference>
<feature type="domain" description="Tyrosinase copper-binding" evidence="3">
    <location>
        <begin position="247"/>
        <end position="258"/>
    </location>
</feature>
<dbReference type="PROSITE" id="PS00498">
    <property type="entry name" value="TYROSINASE_2"/>
    <property type="match status" value="1"/>
</dbReference>
<comment type="caution">
    <text evidence="4">The sequence shown here is derived from an EMBL/GenBank/DDBJ whole genome shotgun (WGS) entry which is preliminary data.</text>
</comment>
<evidence type="ECO:0000313" key="5">
    <source>
        <dbReference type="Proteomes" id="UP000193396"/>
    </source>
</evidence>
<dbReference type="SUPFAM" id="SSF48056">
    <property type="entry name" value="Di-copper centre-containing domain"/>
    <property type="match status" value="1"/>
</dbReference>
<keyword evidence="1" id="KW-0479">Metal-binding</keyword>